<evidence type="ECO:0008006" key="4">
    <source>
        <dbReference type="Google" id="ProtNLM"/>
    </source>
</evidence>
<evidence type="ECO:0000313" key="2">
    <source>
        <dbReference type="EMBL" id="MBB4142869.1"/>
    </source>
</evidence>
<evidence type="ECO:0000256" key="1">
    <source>
        <dbReference type="SAM" id="SignalP"/>
    </source>
</evidence>
<accession>A0A7W6LEF6</accession>
<reference evidence="2 3" key="1">
    <citation type="submission" date="2020-08" db="EMBL/GenBank/DDBJ databases">
        <title>Genomic Encyclopedia of Type Strains, Phase IV (KMG-IV): sequencing the most valuable type-strain genomes for metagenomic binning, comparative biology and taxonomic classification.</title>
        <authorList>
            <person name="Goeker M."/>
        </authorList>
    </citation>
    <scope>NUCLEOTIDE SEQUENCE [LARGE SCALE GENOMIC DNA]</scope>
    <source>
        <strain evidence="2 3">DSM 29514</strain>
    </source>
</reference>
<comment type="caution">
    <text evidence="2">The sequence shown here is derived from an EMBL/GenBank/DDBJ whole genome shotgun (WGS) entry which is preliminary data.</text>
</comment>
<feature type="chain" id="PRO_5031499914" description="DUF995 domain-containing protein" evidence="1">
    <location>
        <begin position="31"/>
        <end position="140"/>
    </location>
</feature>
<dbReference type="Proteomes" id="UP000519897">
    <property type="component" value="Unassembled WGS sequence"/>
</dbReference>
<keyword evidence="1" id="KW-0732">Signal</keyword>
<keyword evidence="3" id="KW-1185">Reference proteome</keyword>
<proteinExistence type="predicted"/>
<sequence>MKTLLPVLRAKPLFAAIVSACLVMPHVAQASGEAYSAQDIQSMIIGKRIYLATPMGGEFPLNYRKNGVVDGSGEALGLGRFVKPEDTGKWWIKGDRLCQQFQTWYKGAPMCFELYKTGSKTLRWVRDNGQVGTARIGDGI</sequence>
<organism evidence="2 3">
    <name type="scientific">Rhizobium rhizoryzae</name>
    <dbReference type="NCBI Taxonomy" id="451876"/>
    <lineage>
        <taxon>Bacteria</taxon>
        <taxon>Pseudomonadati</taxon>
        <taxon>Pseudomonadota</taxon>
        <taxon>Alphaproteobacteria</taxon>
        <taxon>Hyphomicrobiales</taxon>
        <taxon>Rhizobiaceae</taxon>
        <taxon>Rhizobium/Agrobacterium group</taxon>
        <taxon>Rhizobium</taxon>
    </lineage>
</organism>
<dbReference type="AlphaFoldDB" id="A0A7W6LEF6"/>
<gene>
    <name evidence="2" type="ORF">GGQ72_001368</name>
</gene>
<feature type="signal peptide" evidence="1">
    <location>
        <begin position="1"/>
        <end position="30"/>
    </location>
</feature>
<evidence type="ECO:0000313" key="3">
    <source>
        <dbReference type="Proteomes" id="UP000519897"/>
    </source>
</evidence>
<dbReference type="EMBL" id="JACIEC010000001">
    <property type="protein sequence ID" value="MBB4142869.1"/>
    <property type="molecule type" value="Genomic_DNA"/>
</dbReference>
<name>A0A7W6LEF6_9HYPH</name>
<protein>
    <recommendedName>
        <fullName evidence="4">DUF995 domain-containing protein</fullName>
    </recommendedName>
</protein>